<keyword evidence="1" id="KW-1133">Transmembrane helix</keyword>
<protein>
    <recommendedName>
        <fullName evidence="4">PQ loop repeat protein</fullName>
    </recommendedName>
</protein>
<evidence type="ECO:0000256" key="1">
    <source>
        <dbReference type="SAM" id="Phobius"/>
    </source>
</evidence>
<evidence type="ECO:0000313" key="3">
    <source>
        <dbReference type="Proteomes" id="UP000886874"/>
    </source>
</evidence>
<comment type="caution">
    <text evidence="2">The sequence shown here is derived from an EMBL/GenBank/DDBJ whole genome shotgun (WGS) entry which is preliminary data.</text>
</comment>
<sequence>MGLAEILETLMIISFGISWPLNILKSYRSRTTKGKSLPFTLFILFGYICGIISKFLLQNFNLAFWFYIPNIIMVSIDVCLYFRNLKLDQAADAAKR</sequence>
<organism evidence="2 3">
    <name type="scientific">Candidatus Avoscillospira stercorigallinarum</name>
    <dbReference type="NCBI Taxonomy" id="2840708"/>
    <lineage>
        <taxon>Bacteria</taxon>
        <taxon>Bacillati</taxon>
        <taxon>Bacillota</taxon>
        <taxon>Clostridia</taxon>
        <taxon>Eubacteriales</taxon>
        <taxon>Oscillospiraceae</taxon>
        <taxon>Oscillospiraceae incertae sedis</taxon>
        <taxon>Candidatus Avoscillospira</taxon>
    </lineage>
</organism>
<gene>
    <name evidence="2" type="ORF">IAA67_05815</name>
</gene>
<feature type="transmembrane region" description="Helical" evidence="1">
    <location>
        <begin position="6"/>
        <end position="24"/>
    </location>
</feature>
<accession>A0A9D0Z8F0</accession>
<dbReference type="AlphaFoldDB" id="A0A9D0Z8F0"/>
<feature type="transmembrane region" description="Helical" evidence="1">
    <location>
        <begin position="36"/>
        <end position="56"/>
    </location>
</feature>
<dbReference type="Proteomes" id="UP000886874">
    <property type="component" value="Unassembled WGS sequence"/>
</dbReference>
<evidence type="ECO:0008006" key="4">
    <source>
        <dbReference type="Google" id="ProtNLM"/>
    </source>
</evidence>
<keyword evidence="1" id="KW-0812">Transmembrane</keyword>
<name>A0A9D0Z8F0_9FIRM</name>
<reference evidence="2" key="2">
    <citation type="journal article" date="2021" name="PeerJ">
        <title>Extensive microbial diversity within the chicken gut microbiome revealed by metagenomics and culture.</title>
        <authorList>
            <person name="Gilroy R."/>
            <person name="Ravi A."/>
            <person name="Getino M."/>
            <person name="Pursley I."/>
            <person name="Horton D.L."/>
            <person name="Alikhan N.F."/>
            <person name="Baker D."/>
            <person name="Gharbi K."/>
            <person name="Hall N."/>
            <person name="Watson M."/>
            <person name="Adriaenssens E.M."/>
            <person name="Foster-Nyarko E."/>
            <person name="Jarju S."/>
            <person name="Secka A."/>
            <person name="Antonio M."/>
            <person name="Oren A."/>
            <person name="Chaudhuri R.R."/>
            <person name="La Ragione R."/>
            <person name="Hildebrand F."/>
            <person name="Pallen M.J."/>
        </authorList>
    </citation>
    <scope>NUCLEOTIDE SEQUENCE</scope>
    <source>
        <strain evidence="2">ChiSjej2B20-13462</strain>
    </source>
</reference>
<evidence type="ECO:0000313" key="2">
    <source>
        <dbReference type="EMBL" id="HIQ69825.1"/>
    </source>
</evidence>
<keyword evidence="1" id="KW-0472">Membrane</keyword>
<dbReference type="EMBL" id="DVFN01000088">
    <property type="protein sequence ID" value="HIQ69825.1"/>
    <property type="molecule type" value="Genomic_DNA"/>
</dbReference>
<proteinExistence type="predicted"/>
<reference evidence="2" key="1">
    <citation type="submission" date="2020-10" db="EMBL/GenBank/DDBJ databases">
        <authorList>
            <person name="Gilroy R."/>
        </authorList>
    </citation>
    <scope>NUCLEOTIDE SEQUENCE</scope>
    <source>
        <strain evidence="2">ChiSjej2B20-13462</strain>
    </source>
</reference>
<feature type="transmembrane region" description="Helical" evidence="1">
    <location>
        <begin position="62"/>
        <end position="82"/>
    </location>
</feature>
<dbReference type="Gene3D" id="1.20.1280.290">
    <property type="match status" value="1"/>
</dbReference>